<dbReference type="OrthoDB" id="1077582at2759"/>
<gene>
    <name evidence="9" type="ORF">EWM64_g8975</name>
</gene>
<feature type="domain" description="Wax synthase" evidence="8">
    <location>
        <begin position="60"/>
        <end position="145"/>
    </location>
</feature>
<dbReference type="InterPro" id="IPR032805">
    <property type="entry name" value="Wax_synthase_dom"/>
</dbReference>
<dbReference type="STRING" id="135208.A0A4Y9ZLR7"/>
<evidence type="ECO:0000313" key="9">
    <source>
        <dbReference type="EMBL" id="TFY75037.1"/>
    </source>
</evidence>
<dbReference type="GO" id="GO:0006629">
    <property type="term" value="P:lipid metabolic process"/>
    <property type="evidence" value="ECO:0007669"/>
    <property type="project" value="InterPro"/>
</dbReference>
<comment type="subcellular location">
    <subcellularLocation>
        <location evidence="1">Membrane</location>
        <topology evidence="1">Multi-pass membrane protein</topology>
    </subcellularLocation>
</comment>
<dbReference type="PANTHER" id="PTHR31595">
    <property type="entry name" value="LONG-CHAIN-ALCOHOL O-FATTY-ACYLTRANSFERASE 3-RELATED"/>
    <property type="match status" value="1"/>
</dbReference>
<keyword evidence="6" id="KW-1133">Transmembrane helix</keyword>
<evidence type="ECO:0000259" key="8">
    <source>
        <dbReference type="Pfam" id="PF13813"/>
    </source>
</evidence>
<evidence type="ECO:0000256" key="5">
    <source>
        <dbReference type="ARBA" id="ARBA00022692"/>
    </source>
</evidence>
<proteinExistence type="inferred from homology"/>
<dbReference type="AlphaFoldDB" id="A0A4Y9ZLR7"/>
<evidence type="ECO:0000256" key="7">
    <source>
        <dbReference type="ARBA" id="ARBA00023136"/>
    </source>
</evidence>
<evidence type="ECO:0000256" key="2">
    <source>
        <dbReference type="ARBA" id="ARBA00005179"/>
    </source>
</evidence>
<evidence type="ECO:0000256" key="4">
    <source>
        <dbReference type="ARBA" id="ARBA00022679"/>
    </source>
</evidence>
<dbReference type="PANTHER" id="PTHR31595:SF57">
    <property type="entry name" value="OS04G0481900 PROTEIN"/>
    <property type="match status" value="1"/>
</dbReference>
<dbReference type="GO" id="GO:0008374">
    <property type="term" value="F:O-acyltransferase activity"/>
    <property type="evidence" value="ECO:0007669"/>
    <property type="project" value="InterPro"/>
</dbReference>
<dbReference type="EMBL" id="SFCI01001748">
    <property type="protein sequence ID" value="TFY75037.1"/>
    <property type="molecule type" value="Genomic_DNA"/>
</dbReference>
<dbReference type="Pfam" id="PF13813">
    <property type="entry name" value="MBOAT_2"/>
    <property type="match status" value="1"/>
</dbReference>
<keyword evidence="4" id="KW-0808">Transferase</keyword>
<comment type="caution">
    <text evidence="9">The sequence shown here is derived from an EMBL/GenBank/DDBJ whole genome shotgun (WGS) entry which is preliminary data.</text>
</comment>
<comment type="similarity">
    <text evidence="3">Belongs to the wax synthase family.</text>
</comment>
<evidence type="ECO:0000256" key="6">
    <source>
        <dbReference type="ARBA" id="ARBA00022989"/>
    </source>
</evidence>
<comment type="pathway">
    <text evidence="2">Secondary metabolite biosynthesis.</text>
</comment>
<dbReference type="InterPro" id="IPR044851">
    <property type="entry name" value="Wax_synthase"/>
</dbReference>
<protein>
    <recommendedName>
        <fullName evidence="8">Wax synthase domain-containing protein</fullName>
    </recommendedName>
</protein>
<organism evidence="9 10">
    <name type="scientific">Hericium alpestre</name>
    <dbReference type="NCBI Taxonomy" id="135208"/>
    <lineage>
        <taxon>Eukaryota</taxon>
        <taxon>Fungi</taxon>
        <taxon>Dikarya</taxon>
        <taxon>Basidiomycota</taxon>
        <taxon>Agaricomycotina</taxon>
        <taxon>Agaricomycetes</taxon>
        <taxon>Russulales</taxon>
        <taxon>Hericiaceae</taxon>
        <taxon>Hericium</taxon>
    </lineage>
</organism>
<dbReference type="GO" id="GO:0016020">
    <property type="term" value="C:membrane"/>
    <property type="evidence" value="ECO:0007669"/>
    <property type="project" value="UniProtKB-SubCell"/>
</dbReference>
<keyword evidence="7" id="KW-0472">Membrane</keyword>
<keyword evidence="5" id="KW-0812">Transmembrane</keyword>
<sequence length="221" mass="24375">MRLNLLFREGRPLGAQGAPMRVVNILAFMSSPYALLNLQYSVLAMVGVGFGVCGSQVQDWPELFGRWADAWSVRQFWGRTWHQLIRRYTGDAGKALVSLFGFQRGTNASAYTQLYTAFLLSGLMHAGGDYMVTPAAFGSSIPFFVMQAVAITLEDGVIALGRRAGLRDGPAWRALGYCWVVAWFWWSVPSFVDWSLARGVGRSQALPLSLVESVGKWVGVL</sequence>
<evidence type="ECO:0000256" key="3">
    <source>
        <dbReference type="ARBA" id="ARBA00007282"/>
    </source>
</evidence>
<evidence type="ECO:0000256" key="1">
    <source>
        <dbReference type="ARBA" id="ARBA00004141"/>
    </source>
</evidence>
<reference evidence="9 10" key="1">
    <citation type="submission" date="2019-02" db="EMBL/GenBank/DDBJ databases">
        <title>Genome sequencing of the rare red list fungi Hericium alpestre (H. flagellum).</title>
        <authorList>
            <person name="Buettner E."/>
            <person name="Kellner H."/>
        </authorList>
    </citation>
    <scope>NUCLEOTIDE SEQUENCE [LARGE SCALE GENOMIC DNA]</scope>
    <source>
        <strain evidence="9 10">DSM 108284</strain>
    </source>
</reference>
<keyword evidence="10" id="KW-1185">Reference proteome</keyword>
<accession>A0A4Y9ZLR7</accession>
<evidence type="ECO:0000313" key="10">
    <source>
        <dbReference type="Proteomes" id="UP000298061"/>
    </source>
</evidence>
<dbReference type="Proteomes" id="UP000298061">
    <property type="component" value="Unassembled WGS sequence"/>
</dbReference>
<name>A0A4Y9ZLR7_9AGAM</name>